<reference evidence="2 3" key="1">
    <citation type="submission" date="2024-01" db="EMBL/GenBank/DDBJ databases">
        <title>A telomere-to-telomere, gap-free genome of sweet tea (Lithocarpus litseifolius).</title>
        <authorList>
            <person name="Zhou J."/>
        </authorList>
    </citation>
    <scope>NUCLEOTIDE SEQUENCE [LARGE SCALE GENOMIC DNA]</scope>
    <source>
        <strain evidence="2">Zhou-2022a</strain>
        <tissue evidence="2">Leaf</tissue>
    </source>
</reference>
<organism evidence="2 3">
    <name type="scientific">Lithocarpus litseifolius</name>
    <dbReference type="NCBI Taxonomy" id="425828"/>
    <lineage>
        <taxon>Eukaryota</taxon>
        <taxon>Viridiplantae</taxon>
        <taxon>Streptophyta</taxon>
        <taxon>Embryophyta</taxon>
        <taxon>Tracheophyta</taxon>
        <taxon>Spermatophyta</taxon>
        <taxon>Magnoliopsida</taxon>
        <taxon>eudicotyledons</taxon>
        <taxon>Gunneridae</taxon>
        <taxon>Pentapetalae</taxon>
        <taxon>rosids</taxon>
        <taxon>fabids</taxon>
        <taxon>Fagales</taxon>
        <taxon>Fagaceae</taxon>
        <taxon>Lithocarpus</taxon>
    </lineage>
</organism>
<proteinExistence type="predicted"/>
<dbReference type="EMBL" id="JAZDWU010000012">
    <property type="protein sequence ID" value="KAK9983342.1"/>
    <property type="molecule type" value="Genomic_DNA"/>
</dbReference>
<evidence type="ECO:0000313" key="3">
    <source>
        <dbReference type="Proteomes" id="UP001459277"/>
    </source>
</evidence>
<protein>
    <submittedName>
        <fullName evidence="2">Uncharacterized protein</fullName>
    </submittedName>
</protein>
<feature type="compositionally biased region" description="Polar residues" evidence="1">
    <location>
        <begin position="62"/>
        <end position="75"/>
    </location>
</feature>
<feature type="region of interest" description="Disordered" evidence="1">
    <location>
        <begin position="38"/>
        <end position="75"/>
    </location>
</feature>
<dbReference type="Proteomes" id="UP001459277">
    <property type="component" value="Unassembled WGS sequence"/>
</dbReference>
<accession>A0AAW2BDE8</accession>
<evidence type="ECO:0000256" key="1">
    <source>
        <dbReference type="SAM" id="MobiDB-lite"/>
    </source>
</evidence>
<name>A0AAW2BDE8_9ROSI</name>
<comment type="caution">
    <text evidence="2">The sequence shown here is derived from an EMBL/GenBank/DDBJ whole genome shotgun (WGS) entry which is preliminary data.</text>
</comment>
<gene>
    <name evidence="2" type="ORF">SO802_032867</name>
</gene>
<dbReference type="AlphaFoldDB" id="A0AAW2BDE8"/>
<keyword evidence="3" id="KW-1185">Reference proteome</keyword>
<sequence>MYVRRKKKKGISGIRKAVRVMRMQTIRRPELSRITFSGRSAKPARTGSTWWSRRSKGGCSSEYMTASTAPTPRNS</sequence>
<evidence type="ECO:0000313" key="2">
    <source>
        <dbReference type="EMBL" id="KAK9983342.1"/>
    </source>
</evidence>